<dbReference type="InterPro" id="IPR035931">
    <property type="entry name" value="YlxR-like_sf"/>
</dbReference>
<evidence type="ECO:0000313" key="1">
    <source>
        <dbReference type="EMBL" id="TKX31059.1"/>
    </source>
</evidence>
<keyword evidence="2" id="KW-1185">Reference proteome</keyword>
<dbReference type="EMBL" id="NXLZ01000005">
    <property type="protein sequence ID" value="TKX31059.1"/>
    <property type="molecule type" value="Genomic_DNA"/>
</dbReference>
<protein>
    <submittedName>
        <fullName evidence="1">DUF448 domain-containing protein</fullName>
    </submittedName>
</protein>
<name>A0A4U7BHX8_9BACT</name>
<gene>
    <name evidence="1" type="ORF">CQA69_03680</name>
</gene>
<dbReference type="Gene3D" id="3.30.1230.10">
    <property type="entry name" value="YlxR-like"/>
    <property type="match status" value="1"/>
</dbReference>
<accession>A0A4U7BHX8</accession>
<dbReference type="SUPFAM" id="SSF64376">
    <property type="entry name" value="YlxR-like"/>
    <property type="match status" value="1"/>
</dbReference>
<proteinExistence type="predicted"/>
<comment type="caution">
    <text evidence="1">The sequence shown here is derived from an EMBL/GenBank/DDBJ whole genome shotgun (WGS) entry which is preliminary data.</text>
</comment>
<dbReference type="AlphaFoldDB" id="A0A4U7BHX8"/>
<reference evidence="1 2" key="1">
    <citation type="submission" date="2018-05" db="EMBL/GenBank/DDBJ databases">
        <title>Novel Campyloabacter and Helicobacter Species and Strains.</title>
        <authorList>
            <person name="Mannion A.J."/>
            <person name="Shen Z."/>
            <person name="Fox J.G."/>
        </authorList>
    </citation>
    <scope>NUCLEOTIDE SEQUENCE [LARGE SCALE GENOMIC DNA]</scope>
    <source>
        <strain evidence="2">MIT17-664</strain>
    </source>
</reference>
<evidence type="ECO:0000313" key="2">
    <source>
        <dbReference type="Proteomes" id="UP000308838"/>
    </source>
</evidence>
<sequence length="94" mass="11389">MLKNEKKRYNFKHKPVRMCVICKSRLFQKELHRLRIFQKELHLNLNRGRSIYVCDQCLLIEDKNFQAIFLKVCKKLNIKTTQQNIKEIILNGKN</sequence>
<dbReference type="OrthoDB" id="5518171at2"/>
<organism evidence="1 2">
    <name type="scientific">Campylobacter estrildidarum</name>
    <dbReference type="NCBI Taxonomy" id="2510189"/>
    <lineage>
        <taxon>Bacteria</taxon>
        <taxon>Pseudomonadati</taxon>
        <taxon>Campylobacterota</taxon>
        <taxon>Epsilonproteobacteria</taxon>
        <taxon>Campylobacterales</taxon>
        <taxon>Campylobacteraceae</taxon>
        <taxon>Campylobacter</taxon>
    </lineage>
</organism>
<dbReference type="Proteomes" id="UP000308838">
    <property type="component" value="Unassembled WGS sequence"/>
</dbReference>